<keyword evidence="8" id="KW-1185">Reference proteome</keyword>
<evidence type="ECO:0000313" key="8">
    <source>
        <dbReference type="Proteomes" id="UP001363035"/>
    </source>
</evidence>
<dbReference type="InterPro" id="IPR013325">
    <property type="entry name" value="RNA_pol_sigma_r2"/>
</dbReference>
<feature type="domain" description="RNA polymerase sigma-70 region 2" evidence="5">
    <location>
        <begin position="37"/>
        <end position="90"/>
    </location>
</feature>
<feature type="domain" description="RNA polymerase sigma factor 70 region 4 type 2" evidence="6">
    <location>
        <begin position="130"/>
        <end position="179"/>
    </location>
</feature>
<dbReference type="InterPro" id="IPR014284">
    <property type="entry name" value="RNA_pol_sigma-70_dom"/>
</dbReference>
<evidence type="ECO:0000256" key="3">
    <source>
        <dbReference type="ARBA" id="ARBA00023082"/>
    </source>
</evidence>
<gene>
    <name evidence="7" type="ORF">VJ786_00905</name>
</gene>
<reference evidence="7 8" key="1">
    <citation type="submission" date="2024-01" db="EMBL/GenBank/DDBJ databases">
        <title>Sphingobacterium tenebrionis sp. nov., a novel endophyte isolated from tenebrio molitor intestines.</title>
        <authorList>
            <person name="Zhang C."/>
        </authorList>
    </citation>
    <scope>NUCLEOTIDE SEQUENCE [LARGE SCALE GENOMIC DNA]</scope>
    <source>
        <strain evidence="7 8">PU5-4</strain>
    </source>
</reference>
<keyword evidence="4" id="KW-0804">Transcription</keyword>
<dbReference type="Gene3D" id="1.10.1740.10">
    <property type="match status" value="1"/>
</dbReference>
<evidence type="ECO:0000259" key="6">
    <source>
        <dbReference type="Pfam" id="PF08281"/>
    </source>
</evidence>
<comment type="caution">
    <text evidence="7">The sequence shown here is derived from an EMBL/GenBank/DDBJ whole genome shotgun (WGS) entry which is preliminary data.</text>
</comment>
<dbReference type="InterPro" id="IPR036388">
    <property type="entry name" value="WH-like_DNA-bd_sf"/>
</dbReference>
<evidence type="ECO:0000313" key="7">
    <source>
        <dbReference type="EMBL" id="MEI5983449.1"/>
    </source>
</evidence>
<keyword evidence="3" id="KW-0731">Sigma factor</keyword>
<keyword evidence="2" id="KW-0805">Transcription regulation</keyword>
<dbReference type="Proteomes" id="UP001363035">
    <property type="component" value="Unassembled WGS sequence"/>
</dbReference>
<dbReference type="InterPro" id="IPR013249">
    <property type="entry name" value="RNA_pol_sigma70_r4_t2"/>
</dbReference>
<dbReference type="Gene3D" id="1.10.10.10">
    <property type="entry name" value="Winged helix-like DNA-binding domain superfamily/Winged helix DNA-binding domain"/>
    <property type="match status" value="1"/>
</dbReference>
<dbReference type="InterPro" id="IPR014327">
    <property type="entry name" value="RNA_pol_sigma70_bacteroid"/>
</dbReference>
<protein>
    <submittedName>
        <fullName evidence="7">RNA polymerase sigma-70 factor</fullName>
    </submittedName>
</protein>
<dbReference type="InterPro" id="IPR013324">
    <property type="entry name" value="RNA_pol_sigma_r3/r4-like"/>
</dbReference>
<evidence type="ECO:0000256" key="1">
    <source>
        <dbReference type="ARBA" id="ARBA00010641"/>
    </source>
</evidence>
<evidence type="ECO:0000256" key="4">
    <source>
        <dbReference type="ARBA" id="ARBA00023163"/>
    </source>
</evidence>
<name>A0ABU8I213_9SPHI</name>
<dbReference type="RefSeq" id="WP_099365005.1">
    <property type="nucleotide sequence ID" value="NZ_JAYLLN010000001.1"/>
</dbReference>
<dbReference type="EMBL" id="JAYLLN010000001">
    <property type="protein sequence ID" value="MEI5983449.1"/>
    <property type="molecule type" value="Genomic_DNA"/>
</dbReference>
<dbReference type="Pfam" id="PF08281">
    <property type="entry name" value="Sigma70_r4_2"/>
    <property type="match status" value="1"/>
</dbReference>
<evidence type="ECO:0000259" key="5">
    <source>
        <dbReference type="Pfam" id="PF04542"/>
    </source>
</evidence>
<evidence type="ECO:0000256" key="2">
    <source>
        <dbReference type="ARBA" id="ARBA00023015"/>
    </source>
</evidence>
<dbReference type="Pfam" id="PF04542">
    <property type="entry name" value="Sigma70_r2"/>
    <property type="match status" value="1"/>
</dbReference>
<dbReference type="InterPro" id="IPR039425">
    <property type="entry name" value="RNA_pol_sigma-70-like"/>
</dbReference>
<accession>A0ABU8I213</accession>
<organism evidence="7 8">
    <name type="scientific">Sphingobacterium tenebrionis</name>
    <dbReference type="NCBI Taxonomy" id="3111775"/>
    <lineage>
        <taxon>Bacteria</taxon>
        <taxon>Pseudomonadati</taxon>
        <taxon>Bacteroidota</taxon>
        <taxon>Sphingobacteriia</taxon>
        <taxon>Sphingobacteriales</taxon>
        <taxon>Sphingobacteriaceae</taxon>
        <taxon>Sphingobacterium</taxon>
    </lineage>
</organism>
<sequence>MRFENLIKSISVKKLSENRKLITALKSGSEKAFTEIYNKYWKKLLAISYHILKDKEQAQEVVQEVFISIWNNRKEIEIDSIEGYLATAVKYSTFKVIYKNKRLNEIEQGLQQADSYLEDDKIEARFLKDYLDGVIEKLPEKCRIIFKLSRETYLTNQEISDNLNISVKTVEAHITRAIKILRINLHKVGLSLVFLLLF</sequence>
<dbReference type="SUPFAM" id="SSF88946">
    <property type="entry name" value="Sigma2 domain of RNA polymerase sigma factors"/>
    <property type="match status" value="1"/>
</dbReference>
<proteinExistence type="inferred from homology"/>
<dbReference type="NCBIfam" id="TIGR02985">
    <property type="entry name" value="Sig70_bacteroi1"/>
    <property type="match status" value="1"/>
</dbReference>
<dbReference type="PANTHER" id="PTHR43133:SF46">
    <property type="entry name" value="RNA POLYMERASE SIGMA-70 FACTOR ECF SUBFAMILY"/>
    <property type="match status" value="1"/>
</dbReference>
<comment type="similarity">
    <text evidence="1">Belongs to the sigma-70 factor family. ECF subfamily.</text>
</comment>
<dbReference type="SUPFAM" id="SSF88659">
    <property type="entry name" value="Sigma3 and sigma4 domains of RNA polymerase sigma factors"/>
    <property type="match status" value="1"/>
</dbReference>
<dbReference type="InterPro" id="IPR007627">
    <property type="entry name" value="RNA_pol_sigma70_r2"/>
</dbReference>
<dbReference type="NCBIfam" id="TIGR02937">
    <property type="entry name" value="sigma70-ECF"/>
    <property type="match status" value="1"/>
</dbReference>
<dbReference type="PANTHER" id="PTHR43133">
    <property type="entry name" value="RNA POLYMERASE ECF-TYPE SIGMA FACTO"/>
    <property type="match status" value="1"/>
</dbReference>